<evidence type="ECO:0000313" key="3">
    <source>
        <dbReference type="Proteomes" id="UP001374803"/>
    </source>
</evidence>
<proteinExistence type="predicted"/>
<evidence type="ECO:0000313" key="2">
    <source>
        <dbReference type="EMBL" id="WXB06177.1"/>
    </source>
</evidence>
<keyword evidence="1" id="KW-1133">Transmembrane helix</keyword>
<sequence>MWSAILALLSSRKFVVAVAALLVSFFTLPLIDFGAAAAGVGAVLILAIAIEDHGRGRNRTAPPPEPKAAANVIPIRTGVDRG</sequence>
<keyword evidence="1" id="KW-0812">Transmembrane</keyword>
<name>A0ABZ2LBP6_9BACT</name>
<protein>
    <submittedName>
        <fullName evidence="2">Uncharacterized protein</fullName>
    </submittedName>
</protein>
<dbReference type="EMBL" id="CP089983">
    <property type="protein sequence ID" value="WXB06177.1"/>
    <property type="molecule type" value="Genomic_DNA"/>
</dbReference>
<keyword evidence="1" id="KW-0472">Membrane</keyword>
<evidence type="ECO:0000256" key="1">
    <source>
        <dbReference type="SAM" id="Phobius"/>
    </source>
</evidence>
<accession>A0ABZ2LBP6</accession>
<reference evidence="2" key="1">
    <citation type="submission" date="2021-12" db="EMBL/GenBank/DDBJ databases">
        <title>Discovery of the Pendulisporaceae a myxobacterial family with distinct sporulation behavior and unique specialized metabolism.</title>
        <authorList>
            <person name="Garcia R."/>
            <person name="Popoff A."/>
            <person name="Bader C.D."/>
            <person name="Loehr J."/>
            <person name="Walesch S."/>
            <person name="Walt C."/>
            <person name="Boldt J."/>
            <person name="Bunk B."/>
            <person name="Haeckl F.J.F.P.J."/>
            <person name="Gunesch A.P."/>
            <person name="Birkelbach J."/>
            <person name="Nuebel U."/>
            <person name="Pietschmann T."/>
            <person name="Bach T."/>
            <person name="Mueller R."/>
        </authorList>
    </citation>
    <scope>NUCLEOTIDE SEQUENCE</scope>
    <source>
        <strain evidence="2">MSr11367</strain>
    </source>
</reference>
<gene>
    <name evidence="2" type="ORF">LVJ94_02730</name>
</gene>
<dbReference type="Proteomes" id="UP001374803">
    <property type="component" value="Chromosome"/>
</dbReference>
<dbReference type="RefSeq" id="WP_394835828.1">
    <property type="nucleotide sequence ID" value="NZ_CP089929.1"/>
</dbReference>
<keyword evidence="3" id="KW-1185">Reference proteome</keyword>
<organism evidence="2 3">
    <name type="scientific">Pendulispora rubella</name>
    <dbReference type="NCBI Taxonomy" id="2741070"/>
    <lineage>
        <taxon>Bacteria</taxon>
        <taxon>Pseudomonadati</taxon>
        <taxon>Myxococcota</taxon>
        <taxon>Myxococcia</taxon>
        <taxon>Myxococcales</taxon>
        <taxon>Sorangiineae</taxon>
        <taxon>Pendulisporaceae</taxon>
        <taxon>Pendulispora</taxon>
    </lineage>
</organism>
<feature type="transmembrane region" description="Helical" evidence="1">
    <location>
        <begin position="29"/>
        <end position="50"/>
    </location>
</feature>